<keyword evidence="1" id="KW-0614">Plasmid</keyword>
<gene>
    <name evidence="1" type="ORF">MTX78_24165</name>
</gene>
<accession>A0ABY4DBS6</accession>
<protein>
    <submittedName>
        <fullName evidence="1">Uncharacterized protein</fullName>
    </submittedName>
</protein>
<geneLocation type="plasmid" evidence="1 2">
    <name>unnamed3</name>
</geneLocation>
<evidence type="ECO:0000313" key="1">
    <source>
        <dbReference type="EMBL" id="UOG77528.1"/>
    </source>
</evidence>
<reference evidence="1 2" key="1">
    <citation type="submission" date="2022-03" db="EMBL/GenBank/DDBJ databases">
        <title>Hymenobactersp. isolated from the air.</title>
        <authorList>
            <person name="Won M."/>
            <person name="Kwon S.-W."/>
        </authorList>
    </citation>
    <scope>NUCLEOTIDE SEQUENCE [LARGE SCALE GENOMIC DNA]</scope>
    <source>
        <strain evidence="1 2">KACC 21982</strain>
        <plasmid evidence="1 2">unnamed3</plasmid>
    </source>
</reference>
<name>A0ABY4DBS6_9BACT</name>
<organism evidence="1 2">
    <name type="scientific">Hymenobacter tibetensis</name>
    <dbReference type="NCBI Taxonomy" id="497967"/>
    <lineage>
        <taxon>Bacteria</taxon>
        <taxon>Pseudomonadati</taxon>
        <taxon>Bacteroidota</taxon>
        <taxon>Cytophagia</taxon>
        <taxon>Cytophagales</taxon>
        <taxon>Hymenobacteraceae</taxon>
        <taxon>Hymenobacter</taxon>
    </lineage>
</organism>
<dbReference type="RefSeq" id="WP_243803389.1">
    <property type="nucleotide sequence ID" value="NZ_CP094672.1"/>
</dbReference>
<dbReference type="Proteomes" id="UP000831113">
    <property type="component" value="Plasmid unnamed3"/>
</dbReference>
<evidence type="ECO:0000313" key="2">
    <source>
        <dbReference type="Proteomes" id="UP000831113"/>
    </source>
</evidence>
<sequence length="51" mass="5517">MLAKALRIGSKRSSLSCAWKRPGRCLPVAFKDEPEQTVTAADSAVALPEFL</sequence>
<dbReference type="EMBL" id="CP094672">
    <property type="protein sequence ID" value="UOG77528.1"/>
    <property type="molecule type" value="Genomic_DNA"/>
</dbReference>
<keyword evidence="2" id="KW-1185">Reference proteome</keyword>
<proteinExistence type="predicted"/>